<dbReference type="Proteomes" id="UP001151287">
    <property type="component" value="Unassembled WGS sequence"/>
</dbReference>
<dbReference type="GO" id="GO:0000139">
    <property type="term" value="C:Golgi membrane"/>
    <property type="evidence" value="ECO:0007669"/>
    <property type="project" value="UniProtKB-SubCell"/>
</dbReference>
<evidence type="ECO:0000256" key="6">
    <source>
        <dbReference type="SAM" id="Phobius"/>
    </source>
</evidence>
<dbReference type="AlphaFoldDB" id="A0A9Q0HLG7"/>
<evidence type="ECO:0000256" key="4">
    <source>
        <dbReference type="ARBA" id="ARBA00022679"/>
    </source>
</evidence>
<dbReference type="Pfam" id="PF04577">
    <property type="entry name" value="Glyco_transf_61"/>
    <property type="match status" value="1"/>
</dbReference>
<keyword evidence="3" id="KW-0328">Glycosyltransferase</keyword>
<dbReference type="OrthoDB" id="595720at2759"/>
<proteinExistence type="predicted"/>
<dbReference type="InterPro" id="IPR049625">
    <property type="entry name" value="Glyco_transf_61_cat"/>
</dbReference>
<name>A0A9Q0HLG7_9POAL</name>
<comment type="caution">
    <text evidence="8">The sequence shown here is derived from an EMBL/GenBank/DDBJ whole genome shotgun (WGS) entry which is preliminary data.</text>
</comment>
<protein>
    <recommendedName>
        <fullName evidence="7">Glycosyltransferase 61 catalytic domain-containing protein</fullName>
    </recommendedName>
</protein>
<accession>A0A9Q0HLG7</accession>
<sequence>MKRSNNLGKENGVLLSLFVGRCLLFYVFYSPPPSFSLRNLNWMQMQMPSTHHIDKTIIPSNSNVDPEKNSITNATFDDGSENYEETLSSKPICDYSDWRSDICNMTGDIRTNGYNNSTIFFIPPADSFVPKEQQWRVNPYSQKMYTYLVNYVTVKQLQGPQGAPTCTVNMNVPAILLSIGGPSAPGNIWHAFTDVLIPLFLASKPFGGEVQLLITSYHQDFIDKHSLTMKNLTRYEIINFDEDIEVRCYPQMTVGLLNHCDFGIDPERAFDRFDLYKFRLYIRNTYSLPVDVNIPYKMHDSPQDKKPRLMLIFRSSTRKFLNKEEIEEAITRNGFELVQMDLKNGDDLTKLSKVIDSCDVLMGIHGAGLTNMVFLRTNAVMIQVIPFGGSHMNNAAHGYYNRPAQEMKLRTMDYTITVEESSLLDKYGWDHPAVKDPEAVSARGWRDRQEYYWFEQDVRLNVTRFEPVLIKALELLKK</sequence>
<reference evidence="8" key="1">
    <citation type="journal article" date="2022" name="Cell">
        <title>Repeat-based holocentromeres influence genome architecture and karyotype evolution.</title>
        <authorList>
            <person name="Hofstatter P.G."/>
            <person name="Thangavel G."/>
            <person name="Lux T."/>
            <person name="Neumann P."/>
            <person name="Vondrak T."/>
            <person name="Novak P."/>
            <person name="Zhang M."/>
            <person name="Costa L."/>
            <person name="Castellani M."/>
            <person name="Scott A."/>
            <person name="Toegelov H."/>
            <person name="Fuchs J."/>
            <person name="Mata-Sucre Y."/>
            <person name="Dias Y."/>
            <person name="Vanzela A.L.L."/>
            <person name="Huettel B."/>
            <person name="Almeida C.C.S."/>
            <person name="Simkova H."/>
            <person name="Souza G."/>
            <person name="Pedrosa-Harand A."/>
            <person name="Macas J."/>
            <person name="Mayer K.F.X."/>
            <person name="Houben A."/>
            <person name="Marques A."/>
        </authorList>
    </citation>
    <scope>NUCLEOTIDE SEQUENCE</scope>
    <source>
        <strain evidence="8">RhyBre1mFocal</strain>
    </source>
</reference>
<evidence type="ECO:0000313" key="8">
    <source>
        <dbReference type="EMBL" id="KAJ1690671.1"/>
    </source>
</evidence>
<keyword evidence="6" id="KW-0472">Membrane</keyword>
<keyword evidence="6" id="KW-1133">Transmembrane helix</keyword>
<organism evidence="8 9">
    <name type="scientific">Rhynchospora breviuscula</name>
    <dbReference type="NCBI Taxonomy" id="2022672"/>
    <lineage>
        <taxon>Eukaryota</taxon>
        <taxon>Viridiplantae</taxon>
        <taxon>Streptophyta</taxon>
        <taxon>Embryophyta</taxon>
        <taxon>Tracheophyta</taxon>
        <taxon>Spermatophyta</taxon>
        <taxon>Magnoliopsida</taxon>
        <taxon>Liliopsida</taxon>
        <taxon>Poales</taxon>
        <taxon>Cyperaceae</taxon>
        <taxon>Cyperoideae</taxon>
        <taxon>Rhynchosporeae</taxon>
        <taxon>Rhynchospora</taxon>
    </lineage>
</organism>
<dbReference type="GO" id="GO:0016763">
    <property type="term" value="F:pentosyltransferase activity"/>
    <property type="evidence" value="ECO:0007669"/>
    <property type="project" value="UniProtKB-ARBA"/>
</dbReference>
<evidence type="ECO:0000256" key="1">
    <source>
        <dbReference type="ARBA" id="ARBA00004323"/>
    </source>
</evidence>
<comment type="pathway">
    <text evidence="2">Glycan metabolism.</text>
</comment>
<keyword evidence="4" id="KW-0808">Transferase</keyword>
<dbReference type="PANTHER" id="PTHR20961">
    <property type="entry name" value="GLYCOSYLTRANSFERASE"/>
    <property type="match status" value="1"/>
</dbReference>
<gene>
    <name evidence="8" type="ORF">LUZ63_014826</name>
</gene>
<keyword evidence="5" id="KW-0325">Glycoprotein</keyword>
<evidence type="ECO:0000256" key="3">
    <source>
        <dbReference type="ARBA" id="ARBA00022676"/>
    </source>
</evidence>
<evidence type="ECO:0000259" key="7">
    <source>
        <dbReference type="Pfam" id="PF04577"/>
    </source>
</evidence>
<evidence type="ECO:0000313" key="9">
    <source>
        <dbReference type="Proteomes" id="UP001151287"/>
    </source>
</evidence>
<dbReference type="EMBL" id="JAMQYH010000004">
    <property type="protein sequence ID" value="KAJ1690671.1"/>
    <property type="molecule type" value="Genomic_DNA"/>
</dbReference>
<evidence type="ECO:0000256" key="2">
    <source>
        <dbReference type="ARBA" id="ARBA00004881"/>
    </source>
</evidence>
<feature type="domain" description="Glycosyltransferase 61 catalytic" evidence="7">
    <location>
        <begin position="189"/>
        <end position="382"/>
    </location>
</feature>
<dbReference type="PANTHER" id="PTHR20961:SF23">
    <property type="entry name" value="OS06G0475400 PROTEIN"/>
    <property type="match status" value="1"/>
</dbReference>
<dbReference type="InterPro" id="IPR007657">
    <property type="entry name" value="Glycosyltransferase_61"/>
</dbReference>
<keyword evidence="9" id="KW-1185">Reference proteome</keyword>
<evidence type="ECO:0000256" key="5">
    <source>
        <dbReference type="ARBA" id="ARBA00023180"/>
    </source>
</evidence>
<feature type="transmembrane region" description="Helical" evidence="6">
    <location>
        <begin position="12"/>
        <end position="29"/>
    </location>
</feature>
<keyword evidence="6" id="KW-0812">Transmembrane</keyword>
<comment type="subcellular location">
    <subcellularLocation>
        <location evidence="1">Golgi apparatus membrane</location>
        <topology evidence="1">Single-pass type II membrane protein</topology>
    </subcellularLocation>
</comment>